<dbReference type="SUPFAM" id="SSF53686">
    <property type="entry name" value="Tryptophan synthase beta subunit-like PLP-dependent enzymes"/>
    <property type="match status" value="1"/>
</dbReference>
<dbReference type="PANTHER" id="PTHR42937">
    <property type="match status" value="1"/>
</dbReference>
<dbReference type="Pfam" id="PF00291">
    <property type="entry name" value="PALP"/>
    <property type="match status" value="1"/>
</dbReference>
<comment type="caution">
    <text evidence="2">The sequence shown here is derived from an EMBL/GenBank/DDBJ whole genome shotgun (WGS) entry which is preliminary data.</text>
</comment>
<dbReference type="GO" id="GO:0030170">
    <property type="term" value="F:pyridoxal phosphate binding"/>
    <property type="evidence" value="ECO:0007669"/>
    <property type="project" value="InterPro"/>
</dbReference>
<dbReference type="EC" id="4.3.1.15" evidence="2"/>
<dbReference type="AlphaFoldDB" id="A0A2H9T8T4"/>
<dbReference type="NCBIfam" id="NF006058">
    <property type="entry name" value="PRK08206.1"/>
    <property type="match status" value="1"/>
</dbReference>
<reference evidence="2" key="1">
    <citation type="journal article" date="2017" name="Appl. Environ. Microbiol.">
        <title>Molecular characterization of an Endozoicomonas-like organism causing infection in king scallop Pecten maximus L.</title>
        <authorList>
            <person name="Cano I."/>
            <person name="van Aerle R."/>
            <person name="Ross S."/>
            <person name="Verner-Jeffreys D.W."/>
            <person name="Paley R.K."/>
            <person name="Rimmer G."/>
            <person name="Ryder D."/>
            <person name="Hooper P."/>
            <person name="Stone D."/>
            <person name="Feist S.W."/>
        </authorList>
    </citation>
    <scope>NUCLEOTIDE SEQUENCE</scope>
</reference>
<name>A0A2H9T8T4_9ZZZZ</name>
<accession>A0A2H9T8T4</accession>
<organism evidence="2">
    <name type="scientific">invertebrate metagenome</name>
    <dbReference type="NCBI Taxonomy" id="1711999"/>
    <lineage>
        <taxon>unclassified sequences</taxon>
        <taxon>metagenomes</taxon>
        <taxon>organismal metagenomes</taxon>
    </lineage>
</organism>
<dbReference type="NCBIfam" id="TIGR03528">
    <property type="entry name" value="2_3_DAP_am_ly"/>
    <property type="match status" value="1"/>
</dbReference>
<protein>
    <submittedName>
        <fullName evidence="2">Diaminopropionate ammonia-lyase</fullName>
        <ecNumber evidence="2">4.3.1.15</ecNumber>
    </submittedName>
</protein>
<evidence type="ECO:0000259" key="1">
    <source>
        <dbReference type="Pfam" id="PF00291"/>
    </source>
</evidence>
<dbReference type="CDD" id="cd00640">
    <property type="entry name" value="Trp-synth-beta_II"/>
    <property type="match status" value="1"/>
</dbReference>
<dbReference type="InterPro" id="IPR001926">
    <property type="entry name" value="TrpB-like_PALP"/>
</dbReference>
<feature type="domain" description="Tryptophan synthase beta chain-like PALP" evidence="1">
    <location>
        <begin position="41"/>
        <end position="351"/>
    </location>
</feature>
<dbReference type="Gene3D" id="3.40.50.1100">
    <property type="match status" value="3"/>
</dbReference>
<dbReference type="GO" id="GO:0008838">
    <property type="term" value="F:diaminopropionate ammonia-lyase activity"/>
    <property type="evidence" value="ECO:0007669"/>
    <property type="project" value="UniProtKB-EC"/>
</dbReference>
<dbReference type="InterPro" id="IPR019871">
    <property type="entry name" value="DiNH2propionate_NH3-lyase_sub"/>
</dbReference>
<dbReference type="FunFam" id="3.40.50.1100:FF:000033">
    <property type="entry name" value="Diaminopropionate ammonia-lyase"/>
    <property type="match status" value="1"/>
</dbReference>
<dbReference type="EMBL" id="NSIT01000056">
    <property type="protein sequence ID" value="PJE79642.1"/>
    <property type="molecule type" value="Genomic_DNA"/>
</dbReference>
<dbReference type="NCBIfam" id="TIGR01747">
    <property type="entry name" value="diampropi_NH3ly"/>
    <property type="match status" value="1"/>
</dbReference>
<dbReference type="PANTHER" id="PTHR42937:SF1">
    <property type="entry name" value="DIAMINOPROPIONATE AMMONIA-LYASE"/>
    <property type="match status" value="1"/>
</dbReference>
<dbReference type="InterPro" id="IPR036052">
    <property type="entry name" value="TrpB-like_PALP_sf"/>
</dbReference>
<gene>
    <name evidence="2" type="primary">ygeX_1</name>
    <name evidence="2" type="ORF">CI610_01392</name>
</gene>
<proteinExistence type="predicted"/>
<dbReference type="InterPro" id="IPR010081">
    <property type="entry name" value="DiNH2opropionate_NH3_lyase"/>
</dbReference>
<sequence>MSDFSLSIQQKTNCFFSGKSSSLFNTDNARIARNFHRRIPGYKPTPLKSLHHLAQQLGLGNIFVKDESYRFGLNAFKVLGGSYAIGQCVSRKLGIPLDAFTFDSLKGQEPITFATATDGNHGRGVAWAAQQLGQNSVIYMPKGAAAERVENIRRLGAECIVTDLNYDDAVRLACQNADANGWLMVQDTAWEGYTDIPTWIMQGYMTMADEAAEQIQALGIDQPSHVILQVGVGAMAGGVLGYLANRYGADSFTGITAEPHQADCIYRSGCSSDGSAVNITGDLDTIMAGLACGEPNPLGWKILRNCCRHFLSVEDRAASLGMRIQASPLPGDERIISGESGAIGVGTLYAIAHHPHARDIMQQLGLNQNSVVLLFNTEGDTDPVNYRNIVWEGKYNI</sequence>
<keyword evidence="2" id="KW-0456">Lyase</keyword>
<evidence type="ECO:0000313" key="2">
    <source>
        <dbReference type="EMBL" id="PJE79642.1"/>
    </source>
</evidence>